<dbReference type="Proteomes" id="UP000326570">
    <property type="component" value="Unassembled WGS sequence"/>
</dbReference>
<organism evidence="7 8">
    <name type="scientific">Adhaeribacter soli</name>
    <dbReference type="NCBI Taxonomy" id="2607655"/>
    <lineage>
        <taxon>Bacteria</taxon>
        <taxon>Pseudomonadati</taxon>
        <taxon>Bacteroidota</taxon>
        <taxon>Cytophagia</taxon>
        <taxon>Cytophagales</taxon>
        <taxon>Hymenobacteraceae</taxon>
        <taxon>Adhaeribacter</taxon>
    </lineage>
</organism>
<evidence type="ECO:0000256" key="3">
    <source>
        <dbReference type="ARBA" id="ARBA00022692"/>
    </source>
</evidence>
<evidence type="ECO:0000256" key="4">
    <source>
        <dbReference type="ARBA" id="ARBA00022989"/>
    </source>
</evidence>
<evidence type="ECO:0000256" key="5">
    <source>
        <dbReference type="ARBA" id="ARBA00023136"/>
    </source>
</evidence>
<evidence type="ECO:0000256" key="1">
    <source>
        <dbReference type="ARBA" id="ARBA00004370"/>
    </source>
</evidence>
<comment type="similarity">
    <text evidence="2">Belongs to the UPF0057 (PMP3) family.</text>
</comment>
<protein>
    <submittedName>
        <fullName evidence="7">YqaE/Pmp3 family membrane protein</fullName>
    </submittedName>
</protein>
<comment type="subcellular location">
    <subcellularLocation>
        <location evidence="1">Membrane</location>
    </subcellularLocation>
</comment>
<sequence length="114" mass="12491">MAAKPTVDLQEPVVKKTASAVAAETKNLTITKAQKKELKSALKQLKKQSVQNPQDVAKPTVNIVELIFAIILPPVGVLLHEDGLNSRFWISLLLTLLFFIPGMIYAILVVTDTI</sequence>
<feature type="transmembrane region" description="Helical" evidence="6">
    <location>
        <begin position="56"/>
        <end position="76"/>
    </location>
</feature>
<reference evidence="7 8" key="1">
    <citation type="submission" date="2019-09" db="EMBL/GenBank/DDBJ databases">
        <title>Genome sequence of Adhaeribacter sp. M2.</title>
        <authorList>
            <person name="Srinivasan S."/>
        </authorList>
    </citation>
    <scope>NUCLEOTIDE SEQUENCE [LARGE SCALE GENOMIC DNA]</scope>
    <source>
        <strain evidence="7 8">M2</strain>
    </source>
</reference>
<evidence type="ECO:0000313" key="8">
    <source>
        <dbReference type="Proteomes" id="UP000326570"/>
    </source>
</evidence>
<keyword evidence="5 6" id="KW-0472">Membrane</keyword>
<feature type="transmembrane region" description="Helical" evidence="6">
    <location>
        <begin position="88"/>
        <end position="110"/>
    </location>
</feature>
<dbReference type="PANTHER" id="PTHR21659:SF42">
    <property type="entry name" value="UPF0057 MEMBRANE PROTEIN ZK632.10-RELATED"/>
    <property type="match status" value="1"/>
</dbReference>
<dbReference type="GO" id="GO:0016020">
    <property type="term" value="C:membrane"/>
    <property type="evidence" value="ECO:0007669"/>
    <property type="project" value="UniProtKB-SubCell"/>
</dbReference>
<keyword evidence="3 6" id="KW-0812">Transmembrane</keyword>
<evidence type="ECO:0000256" key="2">
    <source>
        <dbReference type="ARBA" id="ARBA00009530"/>
    </source>
</evidence>
<proteinExistence type="inferred from homology"/>
<name>A0A5N1J7Z4_9BACT</name>
<dbReference type="EMBL" id="VTWT01000001">
    <property type="protein sequence ID" value="KAA9346223.1"/>
    <property type="molecule type" value="Genomic_DNA"/>
</dbReference>
<accession>A0A5N1J7Z4</accession>
<dbReference type="InterPro" id="IPR000612">
    <property type="entry name" value="PMP3"/>
</dbReference>
<gene>
    <name evidence="7" type="ORF">F0P94_03485</name>
</gene>
<dbReference type="PANTHER" id="PTHR21659">
    <property type="entry name" value="HYDROPHOBIC PROTEIN RCI2 LOW TEMPERATURE AND SALT RESPONSIVE PROTEIN LTI6 -RELATED"/>
    <property type="match status" value="1"/>
</dbReference>
<keyword evidence="4 6" id="KW-1133">Transmembrane helix</keyword>
<evidence type="ECO:0000256" key="6">
    <source>
        <dbReference type="SAM" id="Phobius"/>
    </source>
</evidence>
<dbReference type="Pfam" id="PF01679">
    <property type="entry name" value="Pmp3"/>
    <property type="match status" value="1"/>
</dbReference>
<dbReference type="AlphaFoldDB" id="A0A5N1J7Z4"/>
<comment type="caution">
    <text evidence="7">The sequence shown here is derived from an EMBL/GenBank/DDBJ whole genome shotgun (WGS) entry which is preliminary data.</text>
</comment>
<keyword evidence="8" id="KW-1185">Reference proteome</keyword>
<evidence type="ECO:0000313" key="7">
    <source>
        <dbReference type="EMBL" id="KAA9346223.1"/>
    </source>
</evidence>